<dbReference type="Proteomes" id="UP001210925">
    <property type="component" value="Unassembled WGS sequence"/>
</dbReference>
<gene>
    <name evidence="2" type="ORF">HK103_001768</name>
</gene>
<feature type="chain" id="PRO_5042296789" evidence="1">
    <location>
        <begin position="16"/>
        <end position="83"/>
    </location>
</feature>
<reference evidence="2" key="1">
    <citation type="submission" date="2020-05" db="EMBL/GenBank/DDBJ databases">
        <title>Phylogenomic resolution of chytrid fungi.</title>
        <authorList>
            <person name="Stajich J.E."/>
            <person name="Amses K."/>
            <person name="Simmons R."/>
            <person name="Seto K."/>
            <person name="Myers J."/>
            <person name="Bonds A."/>
            <person name="Quandt C.A."/>
            <person name="Barry K."/>
            <person name="Liu P."/>
            <person name="Grigoriev I."/>
            <person name="Longcore J.E."/>
            <person name="James T.Y."/>
        </authorList>
    </citation>
    <scope>NUCLEOTIDE SEQUENCE</scope>
    <source>
        <strain evidence="2">PLAUS21</strain>
    </source>
</reference>
<keyword evidence="1" id="KW-0732">Signal</keyword>
<keyword evidence="3" id="KW-1185">Reference proteome</keyword>
<protein>
    <submittedName>
        <fullName evidence="2">Uncharacterized protein</fullName>
    </submittedName>
</protein>
<name>A0AAD5UE16_9FUNG</name>
<accession>A0AAD5UE16</accession>
<organism evidence="2 3">
    <name type="scientific">Boothiomyces macroporosus</name>
    <dbReference type="NCBI Taxonomy" id="261099"/>
    <lineage>
        <taxon>Eukaryota</taxon>
        <taxon>Fungi</taxon>
        <taxon>Fungi incertae sedis</taxon>
        <taxon>Chytridiomycota</taxon>
        <taxon>Chytridiomycota incertae sedis</taxon>
        <taxon>Chytridiomycetes</taxon>
        <taxon>Rhizophydiales</taxon>
        <taxon>Terramycetaceae</taxon>
        <taxon>Boothiomyces</taxon>
    </lineage>
</organism>
<evidence type="ECO:0000313" key="3">
    <source>
        <dbReference type="Proteomes" id="UP001210925"/>
    </source>
</evidence>
<evidence type="ECO:0000313" key="2">
    <source>
        <dbReference type="EMBL" id="KAJ3252201.1"/>
    </source>
</evidence>
<comment type="caution">
    <text evidence="2">The sequence shown here is derived from an EMBL/GenBank/DDBJ whole genome shotgun (WGS) entry which is preliminary data.</text>
</comment>
<feature type="non-terminal residue" evidence="2">
    <location>
        <position position="83"/>
    </location>
</feature>
<feature type="signal peptide" evidence="1">
    <location>
        <begin position="1"/>
        <end position="15"/>
    </location>
</feature>
<evidence type="ECO:0000256" key="1">
    <source>
        <dbReference type="SAM" id="SignalP"/>
    </source>
</evidence>
<sequence length="83" mass="8812">MKFTIATALAAVASAQLTQTNPKFTAKPKVDAALLDSSNVPFSNHSVPVPFGSYVIQNLDFTLVKPVFDFVNATVGGLKTRGE</sequence>
<proteinExistence type="predicted"/>
<dbReference type="AlphaFoldDB" id="A0AAD5UE16"/>
<dbReference type="EMBL" id="JADGKB010000150">
    <property type="protein sequence ID" value="KAJ3252201.1"/>
    <property type="molecule type" value="Genomic_DNA"/>
</dbReference>